<keyword evidence="5" id="KW-0560">Oxidoreductase</keyword>
<dbReference type="Pfam" id="PF16901">
    <property type="entry name" value="DAO_C"/>
    <property type="match status" value="1"/>
</dbReference>
<evidence type="ECO:0000256" key="2">
    <source>
        <dbReference type="ARBA" id="ARBA00007330"/>
    </source>
</evidence>
<feature type="domain" description="Alpha-glycerophosphate oxidase C-terminal" evidence="7">
    <location>
        <begin position="401"/>
        <end position="522"/>
    </location>
</feature>
<dbReference type="PROSITE" id="PS51257">
    <property type="entry name" value="PROKAR_LIPOPROTEIN"/>
    <property type="match status" value="1"/>
</dbReference>
<accession>A0A4U6D4K5</accession>
<dbReference type="InterPro" id="IPR006076">
    <property type="entry name" value="FAD-dep_OxRdtase"/>
</dbReference>
<evidence type="ECO:0000256" key="3">
    <source>
        <dbReference type="ARBA" id="ARBA00022630"/>
    </source>
</evidence>
<gene>
    <name evidence="8" type="ORF">FDK13_18300</name>
</gene>
<dbReference type="RefSeq" id="WP_137341460.1">
    <property type="nucleotide sequence ID" value="NZ_SZVO01000008.1"/>
</dbReference>
<dbReference type="Gene3D" id="3.50.50.60">
    <property type="entry name" value="FAD/NAD(P)-binding domain"/>
    <property type="match status" value="1"/>
</dbReference>
<dbReference type="GO" id="GO:0004368">
    <property type="term" value="F:glycerol-3-phosphate dehydrogenase (quinone) activity"/>
    <property type="evidence" value="ECO:0007669"/>
    <property type="project" value="InterPro"/>
</dbReference>
<dbReference type="EMBL" id="SZVO01000008">
    <property type="protein sequence ID" value="TKT90918.1"/>
    <property type="molecule type" value="Genomic_DNA"/>
</dbReference>
<evidence type="ECO:0000256" key="5">
    <source>
        <dbReference type="ARBA" id="ARBA00023002"/>
    </source>
</evidence>
<keyword evidence="4" id="KW-0274">FAD</keyword>
<evidence type="ECO:0000313" key="9">
    <source>
        <dbReference type="Proteomes" id="UP000304900"/>
    </source>
</evidence>
<comment type="cofactor">
    <cofactor evidence="1">
        <name>FAD</name>
        <dbReference type="ChEBI" id="CHEBI:57692"/>
    </cofactor>
</comment>
<comment type="caution">
    <text evidence="8">The sequence shown here is derived from an EMBL/GenBank/DDBJ whole genome shotgun (WGS) entry which is preliminary data.</text>
</comment>
<evidence type="ECO:0000313" key="8">
    <source>
        <dbReference type="EMBL" id="TKT90918.1"/>
    </source>
</evidence>
<proteinExistence type="inferred from homology"/>
<name>A0A4U6D4K5_9BACT</name>
<dbReference type="AlphaFoldDB" id="A0A4U6D4K5"/>
<dbReference type="Gene3D" id="1.10.8.870">
    <property type="entry name" value="Alpha-glycerophosphate oxidase, cap domain"/>
    <property type="match status" value="1"/>
</dbReference>
<dbReference type="InterPro" id="IPR031656">
    <property type="entry name" value="DAO_C"/>
</dbReference>
<evidence type="ECO:0000256" key="4">
    <source>
        <dbReference type="ARBA" id="ARBA00022827"/>
    </source>
</evidence>
<dbReference type="GO" id="GO:0006072">
    <property type="term" value="P:glycerol-3-phosphate metabolic process"/>
    <property type="evidence" value="ECO:0007669"/>
    <property type="project" value="InterPro"/>
</dbReference>
<dbReference type="PANTHER" id="PTHR11985:SF15">
    <property type="entry name" value="GLYCEROL-3-PHOSPHATE DEHYDROGENASE, MITOCHONDRIAL"/>
    <property type="match status" value="1"/>
</dbReference>
<evidence type="ECO:0000259" key="6">
    <source>
        <dbReference type="Pfam" id="PF01266"/>
    </source>
</evidence>
<dbReference type="Pfam" id="PF01266">
    <property type="entry name" value="DAO"/>
    <property type="match status" value="1"/>
</dbReference>
<evidence type="ECO:0000259" key="7">
    <source>
        <dbReference type="Pfam" id="PF16901"/>
    </source>
</evidence>
<dbReference type="PROSITE" id="PS00978">
    <property type="entry name" value="FAD_G3PDH_2"/>
    <property type="match status" value="1"/>
</dbReference>
<sequence>MNRNESLLRLKNEHFDICIIGAGASGAGCALDAVLRGYKVALIDRKDFASETSSRSTKLIHGGVRYLEQAFKNLDFAQLKQVRHGLEERHIVLNNAPHLARPLALMTPVNSWIEGLYFSIGLRMYDWFATNDSLPKSKWLKKEEVLAKMPTLNRSKLHSAVMYYDGQLDDARYCLALSTSASEAGAAVANYIEVSGFEKSQDGKLNGVQVRDTQSEEEFTINTKIVINCTGPFSDKIRHFANSALQSRIRPSKGVHVVLPYEVLNSENAMLIPKTPDGRVVFAIPFEGSMLLGTTDTDSQDIVNEPVLNKKEVDYLVNTLNPYLDKEIDISKIKAGYGGLRPLLSADPHKSTKTLLRDHEIEIDKVSGLVSLLGGKWTTYRLMAKDTIDQADLIFGKSNECKTADHLLTGGANFDYNSWKFLVKDFNLPEDVSKHLVSKYGSRASEIGKLVRDNPALNEKLDSNYPYIKAEIIYSVRKEMAITPRDILARRIRLEITDWYTTLKCLPEVADLMGEELGWSSTLKEKNILEYSQEIKQFMATAAGELAV</sequence>
<feature type="domain" description="FAD dependent oxidoreductase" evidence="6">
    <location>
        <begin position="16"/>
        <end position="348"/>
    </location>
</feature>
<dbReference type="PANTHER" id="PTHR11985">
    <property type="entry name" value="GLYCEROL-3-PHOSPHATE DEHYDROGENASE"/>
    <property type="match status" value="1"/>
</dbReference>
<reference evidence="8 9" key="1">
    <citation type="submission" date="2019-05" db="EMBL/GenBank/DDBJ databases">
        <title>Dyadobacter AR-3-8 sp. nov., isolated from arctic soil.</title>
        <authorList>
            <person name="Chaudhary D.K."/>
        </authorList>
    </citation>
    <scope>NUCLEOTIDE SEQUENCE [LARGE SCALE GENOMIC DNA]</scope>
    <source>
        <strain evidence="8 9">AR-3-8</strain>
    </source>
</reference>
<dbReference type="Gene3D" id="3.30.9.10">
    <property type="entry name" value="D-Amino Acid Oxidase, subunit A, domain 2"/>
    <property type="match status" value="1"/>
</dbReference>
<evidence type="ECO:0000256" key="1">
    <source>
        <dbReference type="ARBA" id="ARBA00001974"/>
    </source>
</evidence>
<organism evidence="8 9">
    <name type="scientific">Dyadobacter frigoris</name>
    <dbReference type="NCBI Taxonomy" id="2576211"/>
    <lineage>
        <taxon>Bacteria</taxon>
        <taxon>Pseudomonadati</taxon>
        <taxon>Bacteroidota</taxon>
        <taxon>Cytophagia</taxon>
        <taxon>Cytophagales</taxon>
        <taxon>Spirosomataceae</taxon>
        <taxon>Dyadobacter</taxon>
    </lineage>
</organism>
<protein>
    <submittedName>
        <fullName evidence="8">FAD-dependent oxidoreductase</fullName>
    </submittedName>
</protein>
<dbReference type="Proteomes" id="UP000304900">
    <property type="component" value="Unassembled WGS sequence"/>
</dbReference>
<dbReference type="InterPro" id="IPR000447">
    <property type="entry name" value="G3P_DH_FAD-dep"/>
</dbReference>
<dbReference type="SUPFAM" id="SSF51905">
    <property type="entry name" value="FAD/NAD(P)-binding domain"/>
    <property type="match status" value="1"/>
</dbReference>
<dbReference type="InterPro" id="IPR036188">
    <property type="entry name" value="FAD/NAD-bd_sf"/>
</dbReference>
<keyword evidence="3" id="KW-0285">Flavoprotein</keyword>
<dbReference type="PRINTS" id="PR01001">
    <property type="entry name" value="FADG3PDH"/>
</dbReference>
<comment type="similarity">
    <text evidence="2">Belongs to the FAD-dependent glycerol-3-phosphate dehydrogenase family.</text>
</comment>
<keyword evidence="9" id="KW-1185">Reference proteome</keyword>
<dbReference type="InterPro" id="IPR038299">
    <property type="entry name" value="DAO_C_sf"/>
</dbReference>
<dbReference type="OrthoDB" id="9766796at2"/>